<keyword evidence="3" id="KW-1185">Reference proteome</keyword>
<accession>A0ABY7F3L2</accession>
<evidence type="ECO:0000256" key="1">
    <source>
        <dbReference type="SAM" id="MobiDB-lite"/>
    </source>
</evidence>
<dbReference type="Proteomes" id="UP001164746">
    <property type="component" value="Chromosome 10"/>
</dbReference>
<feature type="compositionally biased region" description="Polar residues" evidence="1">
    <location>
        <begin position="31"/>
        <end position="45"/>
    </location>
</feature>
<protein>
    <submittedName>
        <fullName evidence="2">Uncharacterized protein</fullName>
    </submittedName>
</protein>
<evidence type="ECO:0000313" key="2">
    <source>
        <dbReference type="EMBL" id="WAR16345.1"/>
    </source>
</evidence>
<name>A0ABY7F3L2_MYAAR</name>
<gene>
    <name evidence="2" type="ORF">MAR_030939</name>
</gene>
<dbReference type="EMBL" id="CP111021">
    <property type="protein sequence ID" value="WAR16345.1"/>
    <property type="molecule type" value="Genomic_DNA"/>
</dbReference>
<feature type="region of interest" description="Disordered" evidence="1">
    <location>
        <begin position="190"/>
        <end position="225"/>
    </location>
</feature>
<sequence>MGSGSSKEKSPPVHNVQPRRADNVSKGNKPLKNNQSDRNVTQDSKQSVKTDIKKSNINDSRTVQNNVTANGKNNSTFQRKPAENVNSKKQMELGSFESDSEGEDIDAVLEATKNEYNRNQEQRLRNNNNEQVSYPETYAQRLQREQYKHEPRLGLARQKTIYRNPEEWEIQEKEVENFDVSRFKQANVHKAPPVQSDVDDIYSPREPSEPVMYSSSIERQKSLPHYDTSEEMLLAEIEQDF</sequence>
<proteinExistence type="predicted"/>
<organism evidence="2 3">
    <name type="scientific">Mya arenaria</name>
    <name type="common">Soft-shell clam</name>
    <dbReference type="NCBI Taxonomy" id="6604"/>
    <lineage>
        <taxon>Eukaryota</taxon>
        <taxon>Metazoa</taxon>
        <taxon>Spiralia</taxon>
        <taxon>Lophotrochozoa</taxon>
        <taxon>Mollusca</taxon>
        <taxon>Bivalvia</taxon>
        <taxon>Autobranchia</taxon>
        <taxon>Heteroconchia</taxon>
        <taxon>Euheterodonta</taxon>
        <taxon>Imparidentia</taxon>
        <taxon>Neoheterodontei</taxon>
        <taxon>Myida</taxon>
        <taxon>Myoidea</taxon>
        <taxon>Myidae</taxon>
        <taxon>Mya</taxon>
    </lineage>
</organism>
<reference evidence="2" key="1">
    <citation type="submission" date="2022-11" db="EMBL/GenBank/DDBJ databases">
        <title>Centuries of genome instability and evolution in soft-shell clam transmissible cancer (bioRxiv).</title>
        <authorList>
            <person name="Hart S.F.M."/>
            <person name="Yonemitsu M.A."/>
            <person name="Giersch R.M."/>
            <person name="Beal B.F."/>
            <person name="Arriagada G."/>
            <person name="Davis B.W."/>
            <person name="Ostrander E.A."/>
            <person name="Goff S.P."/>
            <person name="Metzger M.J."/>
        </authorList>
    </citation>
    <scope>NUCLEOTIDE SEQUENCE</scope>
    <source>
        <strain evidence="2">MELC-2E11</strain>
        <tissue evidence="2">Siphon/mantle</tissue>
    </source>
</reference>
<feature type="compositionally biased region" description="Polar residues" evidence="1">
    <location>
        <begin position="57"/>
        <end position="88"/>
    </location>
</feature>
<feature type="compositionally biased region" description="Basic and acidic residues" evidence="1">
    <location>
        <begin position="46"/>
        <end position="56"/>
    </location>
</feature>
<evidence type="ECO:0000313" key="3">
    <source>
        <dbReference type="Proteomes" id="UP001164746"/>
    </source>
</evidence>
<feature type="region of interest" description="Disordered" evidence="1">
    <location>
        <begin position="1"/>
        <end position="104"/>
    </location>
</feature>
<feature type="compositionally biased region" description="Basic and acidic residues" evidence="1">
    <location>
        <begin position="1"/>
        <end position="11"/>
    </location>
</feature>